<feature type="compositionally biased region" description="Polar residues" evidence="1">
    <location>
        <begin position="397"/>
        <end position="408"/>
    </location>
</feature>
<feature type="region of interest" description="Disordered" evidence="1">
    <location>
        <begin position="189"/>
        <end position="209"/>
    </location>
</feature>
<evidence type="ECO:0000256" key="1">
    <source>
        <dbReference type="SAM" id="MobiDB-lite"/>
    </source>
</evidence>
<evidence type="ECO:0000313" key="3">
    <source>
        <dbReference type="EMBL" id="KAG8447005.1"/>
    </source>
</evidence>
<comment type="caution">
    <text evidence="3">The sequence shown here is derived from an EMBL/GenBank/DDBJ whole genome shotgun (WGS) entry which is preliminary data.</text>
</comment>
<dbReference type="Pfam" id="PF02174">
    <property type="entry name" value="IRS"/>
    <property type="match status" value="1"/>
</dbReference>
<dbReference type="OrthoDB" id="6243387at2759"/>
<gene>
    <name evidence="3" type="ORF">GDO86_014448</name>
</gene>
<feature type="domain" description="IRS-type PTB" evidence="2">
    <location>
        <begin position="1"/>
        <end position="45"/>
    </location>
</feature>
<feature type="region of interest" description="Disordered" evidence="1">
    <location>
        <begin position="255"/>
        <end position="286"/>
    </location>
</feature>
<dbReference type="GO" id="GO:0005737">
    <property type="term" value="C:cytoplasm"/>
    <property type="evidence" value="ECO:0007669"/>
    <property type="project" value="TreeGrafter"/>
</dbReference>
<dbReference type="InterPro" id="IPR050996">
    <property type="entry name" value="Docking_Protein_DOK"/>
</dbReference>
<keyword evidence="4" id="KW-1185">Reference proteome</keyword>
<dbReference type="EMBL" id="JAACNH010000003">
    <property type="protein sequence ID" value="KAG8447005.1"/>
    <property type="molecule type" value="Genomic_DNA"/>
</dbReference>
<dbReference type="GO" id="GO:0007265">
    <property type="term" value="P:Ras protein signal transduction"/>
    <property type="evidence" value="ECO:0007669"/>
    <property type="project" value="TreeGrafter"/>
</dbReference>
<organism evidence="3 4">
    <name type="scientific">Hymenochirus boettgeri</name>
    <name type="common">Congo dwarf clawed frog</name>
    <dbReference type="NCBI Taxonomy" id="247094"/>
    <lineage>
        <taxon>Eukaryota</taxon>
        <taxon>Metazoa</taxon>
        <taxon>Chordata</taxon>
        <taxon>Craniata</taxon>
        <taxon>Vertebrata</taxon>
        <taxon>Euteleostomi</taxon>
        <taxon>Amphibia</taxon>
        <taxon>Batrachia</taxon>
        <taxon>Anura</taxon>
        <taxon>Pipoidea</taxon>
        <taxon>Pipidae</taxon>
        <taxon>Pipinae</taxon>
        <taxon>Hymenochirus</taxon>
    </lineage>
</organism>
<protein>
    <recommendedName>
        <fullName evidence="2">IRS-type PTB domain-containing protein</fullName>
    </recommendedName>
</protein>
<evidence type="ECO:0000313" key="4">
    <source>
        <dbReference type="Proteomes" id="UP000812440"/>
    </source>
</evidence>
<feature type="compositionally biased region" description="Polar residues" evidence="1">
    <location>
        <begin position="13"/>
        <end position="24"/>
    </location>
</feature>
<dbReference type="PROSITE" id="PS51064">
    <property type="entry name" value="IRS_PTB"/>
    <property type="match status" value="1"/>
</dbReference>
<reference evidence="3" key="1">
    <citation type="thesis" date="2020" institute="ProQuest LLC" country="789 East Eisenhower Parkway, Ann Arbor, MI, USA">
        <title>Comparative Genomics and Chromosome Evolution.</title>
        <authorList>
            <person name="Mudd A.B."/>
        </authorList>
    </citation>
    <scope>NUCLEOTIDE SEQUENCE</scope>
    <source>
        <strain evidence="3">Female2</strain>
        <tissue evidence="3">Blood</tissue>
    </source>
</reference>
<dbReference type="PANTHER" id="PTHR21258">
    <property type="entry name" value="DOCKING PROTEIN RELATED"/>
    <property type="match status" value="1"/>
</dbReference>
<dbReference type="Gene3D" id="2.30.29.30">
    <property type="entry name" value="Pleckstrin-homology domain (PH domain)/Phosphotyrosine-binding domain (PTB)"/>
    <property type="match status" value="1"/>
</dbReference>
<dbReference type="Proteomes" id="UP000812440">
    <property type="component" value="Chromosome 8_10"/>
</dbReference>
<dbReference type="InterPro" id="IPR011993">
    <property type="entry name" value="PH-like_dom_sf"/>
</dbReference>
<feature type="region of interest" description="Disordered" evidence="1">
    <location>
        <begin position="1"/>
        <end position="116"/>
    </location>
</feature>
<dbReference type="GO" id="GO:0007169">
    <property type="term" value="P:cell surface receptor protein tyrosine kinase signaling pathway"/>
    <property type="evidence" value="ECO:0007669"/>
    <property type="project" value="TreeGrafter"/>
</dbReference>
<dbReference type="AlphaFoldDB" id="A0A8T2JNY4"/>
<feature type="compositionally biased region" description="Polar residues" evidence="1">
    <location>
        <begin position="31"/>
        <end position="42"/>
    </location>
</feature>
<dbReference type="InterPro" id="IPR002404">
    <property type="entry name" value="IRS_PTB"/>
</dbReference>
<proteinExistence type="predicted"/>
<dbReference type="SUPFAM" id="SSF50729">
    <property type="entry name" value="PH domain-like"/>
    <property type="match status" value="1"/>
</dbReference>
<feature type="region of interest" description="Disordered" evidence="1">
    <location>
        <begin position="315"/>
        <end position="347"/>
    </location>
</feature>
<feature type="region of interest" description="Disordered" evidence="1">
    <location>
        <begin position="397"/>
        <end position="468"/>
    </location>
</feature>
<dbReference type="GO" id="GO:0043410">
    <property type="term" value="P:positive regulation of MAPK cascade"/>
    <property type="evidence" value="ECO:0007669"/>
    <property type="project" value="TreeGrafter"/>
</dbReference>
<accession>A0A8T2JNY4</accession>
<feature type="compositionally biased region" description="Polar residues" evidence="1">
    <location>
        <begin position="255"/>
        <end position="271"/>
    </location>
</feature>
<name>A0A8T2JNY4_9PIPI</name>
<dbReference type="PANTHER" id="PTHR21258:SF46">
    <property type="entry name" value="DOCKING PROTEIN 1"/>
    <property type="match status" value="1"/>
</dbReference>
<evidence type="ECO:0000259" key="2">
    <source>
        <dbReference type="PROSITE" id="PS51064"/>
    </source>
</evidence>
<sequence length="468" mass="50240">MFSFEAGRRCTSGPGNFTFETSQGHEIFQRVESSIRAQQGPENQLPALDIDSTVESVSGSNVPPGKDTEEKVLKGRTLPNIPVPKPATPLNLLEPSAVSSNSSTPPRSPLAHCASRSVGVDSDHLIGVYSEPKDSVKRMNPQFDSLYSDPVDCVAGNVMKGQRSQTEPSVTSPLYSDIYEHVGYETVGGAVPPILKNRPAPLSPGEEHIYDEPEGMAQRAEPPQVYSEVQMEVGSWKRHAADEKLGYEFPYNPNTDDYSVPNSQGQWSQPRNRGIGPKPVPAPKPQGIVISKAAGKEVDLLNSNNNNSSEVIYSQVQKKEGARGKGPKFQMEPPEPAASPSIPLMPHAAKPQTVPLFLQSASVLSVPSLPLPPVPPVPLPNKPPQTLSLITKPLTASPVSTPVKSQNAPPHRWPVPPNKITSASALANPPNVPASIQLHQLLGTSDDEELSSSEGTQMSTIYEDMGVL</sequence>